<dbReference type="Pfam" id="PF13302">
    <property type="entry name" value="Acetyltransf_3"/>
    <property type="match status" value="1"/>
</dbReference>
<comment type="caution">
    <text evidence="2">The sequence shown here is derived from an EMBL/GenBank/DDBJ whole genome shotgun (WGS) entry which is preliminary data.</text>
</comment>
<evidence type="ECO:0000259" key="1">
    <source>
        <dbReference type="Pfam" id="PF13302"/>
    </source>
</evidence>
<accession>A0ABV7UH69</accession>
<dbReference type="Gene3D" id="3.40.630.30">
    <property type="match status" value="1"/>
</dbReference>
<organism evidence="2 3">
    <name type="scientific">Camelimonas fluminis</name>
    <dbReference type="NCBI Taxonomy" id="1576911"/>
    <lineage>
        <taxon>Bacteria</taxon>
        <taxon>Pseudomonadati</taxon>
        <taxon>Pseudomonadota</taxon>
        <taxon>Alphaproteobacteria</taxon>
        <taxon>Hyphomicrobiales</taxon>
        <taxon>Chelatococcaceae</taxon>
        <taxon>Camelimonas</taxon>
    </lineage>
</organism>
<feature type="domain" description="N-acetyltransferase" evidence="1">
    <location>
        <begin position="12"/>
        <end position="146"/>
    </location>
</feature>
<dbReference type="EMBL" id="JBHRYC010000041">
    <property type="protein sequence ID" value="MFC3637678.1"/>
    <property type="molecule type" value="Genomic_DNA"/>
</dbReference>
<reference evidence="3" key="1">
    <citation type="journal article" date="2019" name="Int. J. Syst. Evol. Microbiol.">
        <title>The Global Catalogue of Microorganisms (GCM) 10K type strain sequencing project: providing services to taxonomists for standard genome sequencing and annotation.</title>
        <authorList>
            <consortium name="The Broad Institute Genomics Platform"/>
            <consortium name="The Broad Institute Genome Sequencing Center for Infectious Disease"/>
            <person name="Wu L."/>
            <person name="Ma J."/>
        </authorList>
    </citation>
    <scope>NUCLEOTIDE SEQUENCE [LARGE SCALE GENOMIC DNA]</scope>
    <source>
        <strain evidence="3">KCTC 42282</strain>
    </source>
</reference>
<dbReference type="SUPFAM" id="SSF55729">
    <property type="entry name" value="Acyl-CoA N-acyltransferases (Nat)"/>
    <property type="match status" value="1"/>
</dbReference>
<protein>
    <submittedName>
        <fullName evidence="2">GNAT family N-acetyltransferase</fullName>
    </submittedName>
</protein>
<dbReference type="RefSeq" id="WP_191321121.1">
    <property type="nucleotide sequence ID" value="NZ_BNCG01000044.1"/>
</dbReference>
<dbReference type="InterPro" id="IPR016181">
    <property type="entry name" value="Acyl_CoA_acyltransferase"/>
</dbReference>
<proteinExistence type="predicted"/>
<dbReference type="InterPro" id="IPR000182">
    <property type="entry name" value="GNAT_dom"/>
</dbReference>
<name>A0ABV7UH69_9HYPH</name>
<dbReference type="Proteomes" id="UP001595704">
    <property type="component" value="Unassembled WGS sequence"/>
</dbReference>
<evidence type="ECO:0000313" key="3">
    <source>
        <dbReference type="Proteomes" id="UP001595704"/>
    </source>
</evidence>
<gene>
    <name evidence="2" type="ORF">ACFONL_09855</name>
</gene>
<evidence type="ECO:0000313" key="2">
    <source>
        <dbReference type="EMBL" id="MFC3637678.1"/>
    </source>
</evidence>
<keyword evidence="3" id="KW-1185">Reference proteome</keyword>
<sequence>MLAPARVEGPNLALRLIQPEDADYVYGLRIDPTYNAHLSEVRGTAADQRHWIEAYKVREAKGHECYYVIERQDSVRCGVVRLYDITADQFTWGSWILDHNKSPKAALESAVLIYDVGFGHLKLPRAVFDVRRNNERTLAFHRRLGAEETHADAFDIFFTYSREAFLRDREKHLSVLTRVA</sequence>